<evidence type="ECO:0000313" key="8">
    <source>
        <dbReference type="Proteomes" id="UP000239663"/>
    </source>
</evidence>
<sequence>MNFSKWNKKQEPTQDLTKNPSEKIDENTAYLTQAFSGATDLVVRKFSAFDKTYCLVYIKTICDVTILENFIIKPLLFKDHLHPQDLPVPDIKPLDCWKDITQNLTTGHFILFQEGDSAAYAANASNFAHRSVGESTSEQSIRGSHEGFIENYESNLSLMRTYLRTEQFIMKDIIIGEELPIRMGIGYLGNKADPLVIEKVKERLKSFRVDGAITGGKLQDHLQDNKYSPFPQYLSTERPNRVAEHLSNGAVVVMVDGSSTVYILPTTFFAFYRAPEDIQSPIYISYTDQALRFLALFLTIVLPPFYIAVVSFNFEIIPDALVANVKGALQIIPFNPLIEALIMQIILELLKEAAIRLPQSISPTIGVVGALVIGTTIVQANLISSTMLIVIALTAISSFVIPNHEMTLIIRIFSFPLMVLSYILGLMGLTLGITLIIIHLCTLKSMGQPYLTSLLPYRFFRSMKSALKLSLPNKKEG</sequence>
<evidence type="ECO:0000313" key="7">
    <source>
        <dbReference type="EMBL" id="PQD95132.1"/>
    </source>
</evidence>
<name>A0A2S7MZ78_9BACI</name>
<dbReference type="Proteomes" id="UP000239663">
    <property type="component" value="Unassembled WGS sequence"/>
</dbReference>
<feature type="transmembrane region" description="Helical" evidence="6">
    <location>
        <begin position="332"/>
        <end position="350"/>
    </location>
</feature>
<evidence type="ECO:0000256" key="6">
    <source>
        <dbReference type="SAM" id="Phobius"/>
    </source>
</evidence>
<keyword evidence="6" id="KW-0812">Transmembrane</keyword>
<dbReference type="RefSeq" id="WP_104849392.1">
    <property type="nucleotide sequence ID" value="NZ_PKOZ01000005.1"/>
</dbReference>
<comment type="caution">
    <text evidence="7">The sequence shown here is derived from an EMBL/GenBank/DDBJ whole genome shotgun (WGS) entry which is preliminary data.</text>
</comment>
<comment type="similarity">
    <text evidence="2 4">Belongs to the GerABKA family.</text>
</comment>
<evidence type="ECO:0000256" key="4">
    <source>
        <dbReference type="PIRNR" id="PIRNR005690"/>
    </source>
</evidence>
<accession>A0A2S7MZ78</accession>
<evidence type="ECO:0008006" key="9">
    <source>
        <dbReference type="Google" id="ProtNLM"/>
    </source>
</evidence>
<dbReference type="InterPro" id="IPR004995">
    <property type="entry name" value="Spore_Ger"/>
</dbReference>
<feature type="transmembrane region" description="Helical" evidence="6">
    <location>
        <begin position="383"/>
        <end position="401"/>
    </location>
</feature>
<comment type="subcellular location">
    <subcellularLocation>
        <location evidence="4">Cell membrane</location>
    </subcellularLocation>
    <subcellularLocation>
        <location evidence="1">Membrane</location>
        <topology evidence="1">Multi-pass membrane protein</topology>
    </subcellularLocation>
</comment>
<dbReference type="PANTHER" id="PTHR22550">
    <property type="entry name" value="SPORE GERMINATION PROTEIN"/>
    <property type="match status" value="1"/>
</dbReference>
<evidence type="ECO:0000256" key="5">
    <source>
        <dbReference type="SAM" id="MobiDB-lite"/>
    </source>
</evidence>
<dbReference type="OrthoDB" id="9772630at2"/>
<dbReference type="PANTHER" id="PTHR22550:SF5">
    <property type="entry name" value="LEUCINE ZIPPER PROTEIN 4"/>
    <property type="match status" value="1"/>
</dbReference>
<dbReference type="GO" id="GO:0009847">
    <property type="term" value="P:spore germination"/>
    <property type="evidence" value="ECO:0007669"/>
    <property type="project" value="UniProtKB-UniRule"/>
</dbReference>
<dbReference type="InterPro" id="IPR050768">
    <property type="entry name" value="UPF0353/GerABKA_families"/>
</dbReference>
<keyword evidence="6" id="KW-1133">Transmembrane helix</keyword>
<feature type="transmembrane region" description="Helical" evidence="6">
    <location>
        <begin position="357"/>
        <end position="377"/>
    </location>
</feature>
<dbReference type="EMBL" id="PKOZ01000005">
    <property type="protein sequence ID" value="PQD95132.1"/>
    <property type="molecule type" value="Genomic_DNA"/>
</dbReference>
<dbReference type="Pfam" id="PF03323">
    <property type="entry name" value="GerA"/>
    <property type="match status" value="1"/>
</dbReference>
<evidence type="ECO:0000256" key="3">
    <source>
        <dbReference type="ARBA" id="ARBA00023136"/>
    </source>
</evidence>
<dbReference type="GO" id="GO:0005886">
    <property type="term" value="C:plasma membrane"/>
    <property type="evidence" value="ECO:0007669"/>
    <property type="project" value="UniProtKB-SubCell"/>
</dbReference>
<keyword evidence="8" id="KW-1185">Reference proteome</keyword>
<dbReference type="AlphaFoldDB" id="A0A2S7MZ78"/>
<proteinExistence type="inferred from homology"/>
<evidence type="ECO:0000256" key="1">
    <source>
        <dbReference type="ARBA" id="ARBA00004141"/>
    </source>
</evidence>
<reference evidence="7 8" key="1">
    <citation type="submission" date="2017-12" db="EMBL/GenBank/DDBJ databases">
        <title>Taxonomic description and draft genome of Pradoshia cofamensis Gen. nov., sp. nov., a thermotolerant bacillale isolated from anterior gut of earthworm Eisenia fetida.</title>
        <authorList>
            <person name="Saha T."/>
            <person name="Chakraborty R."/>
        </authorList>
    </citation>
    <scope>NUCLEOTIDE SEQUENCE [LARGE SCALE GENOMIC DNA]</scope>
    <source>
        <strain evidence="7 8">EAG3</strain>
    </source>
</reference>
<feature type="region of interest" description="Disordered" evidence="5">
    <location>
        <begin position="1"/>
        <end position="22"/>
    </location>
</feature>
<dbReference type="PIRSF" id="PIRSF005690">
    <property type="entry name" value="GerBA"/>
    <property type="match status" value="1"/>
</dbReference>
<feature type="transmembrane region" description="Helical" evidence="6">
    <location>
        <begin position="293"/>
        <end position="312"/>
    </location>
</feature>
<gene>
    <name evidence="7" type="ORF">CYL18_10120</name>
</gene>
<organism evidence="7 8">
    <name type="scientific">Pradoshia eiseniae</name>
    <dbReference type="NCBI Taxonomy" id="2064768"/>
    <lineage>
        <taxon>Bacteria</taxon>
        <taxon>Bacillati</taxon>
        <taxon>Bacillota</taxon>
        <taxon>Bacilli</taxon>
        <taxon>Bacillales</taxon>
        <taxon>Bacillaceae</taxon>
        <taxon>Pradoshia</taxon>
    </lineage>
</organism>
<evidence type="ECO:0000256" key="2">
    <source>
        <dbReference type="ARBA" id="ARBA00005278"/>
    </source>
</evidence>
<keyword evidence="3 4" id="KW-0472">Membrane</keyword>
<feature type="transmembrane region" description="Helical" evidence="6">
    <location>
        <begin position="413"/>
        <end position="440"/>
    </location>
</feature>
<protein>
    <recommendedName>
        <fullName evidence="9">Spore germination protein</fullName>
    </recommendedName>
</protein>